<proteinExistence type="predicted"/>
<accession>A0A8H6CB51</accession>
<gene>
    <name evidence="1" type="ORF">HO133_003435</name>
</gene>
<dbReference type="AlphaFoldDB" id="A0A8H6CB51"/>
<sequence length="371" mass="42372">MPVRFYSARDQSQQNQHILTEFAARFSKAIRKAEFHTIGVGWDDDSPNQIHPLLGLLDFLEDQKSKLPPRIMDINPRSYHLEDDKSYLSEQQEEAEIERIIERHGDRITAMVSETHLKILSNASTTEMTAWNDGIREGEPAATVILLLALYPHFESLRFYSLEYWREINFETIITSLTTAATDSRTNKLGVISELSEFTLNHWTETSGVKSKVELSGPSMALPKMRSIEAYNVHRRNNQWSWGTGFSHVTDVKLEVCDIDTTTLTNYIGAAKALETFTINTEIPHVERGSEEEPVEKICGAMFKDLPKLRKACLPNLEEICFEYVEDDDLVEEEGHRELRSRCKEAGVKVKSIGWVKGREYTAGRFNIVNG</sequence>
<keyword evidence="2" id="KW-1185">Reference proteome</keyword>
<dbReference type="EMBL" id="JACCJB010000017">
    <property type="protein sequence ID" value="KAF6220303.1"/>
    <property type="molecule type" value="Genomic_DNA"/>
</dbReference>
<dbReference type="GeneID" id="59331846"/>
<name>A0A8H6CB51_9LECA</name>
<comment type="caution">
    <text evidence="1">The sequence shown here is derived from an EMBL/GenBank/DDBJ whole genome shotgun (WGS) entry which is preliminary data.</text>
</comment>
<reference evidence="1 2" key="1">
    <citation type="journal article" date="2020" name="Genomics">
        <title>Complete, high-quality genomes from long-read metagenomic sequencing of two wolf lichen thalli reveals enigmatic genome architecture.</title>
        <authorList>
            <person name="McKenzie S.K."/>
            <person name="Walston R.F."/>
            <person name="Allen J.L."/>
        </authorList>
    </citation>
    <scope>NUCLEOTIDE SEQUENCE [LARGE SCALE GENOMIC DNA]</scope>
    <source>
        <strain evidence="1">WasteWater1</strain>
    </source>
</reference>
<dbReference type="RefSeq" id="XP_037149738.1">
    <property type="nucleotide sequence ID" value="XM_037294357.1"/>
</dbReference>
<dbReference type="Proteomes" id="UP000593566">
    <property type="component" value="Unassembled WGS sequence"/>
</dbReference>
<evidence type="ECO:0000313" key="1">
    <source>
        <dbReference type="EMBL" id="KAF6220303.1"/>
    </source>
</evidence>
<protein>
    <submittedName>
        <fullName evidence="1">Uncharacterized protein</fullName>
    </submittedName>
</protein>
<organism evidence="1 2">
    <name type="scientific">Letharia lupina</name>
    <dbReference type="NCBI Taxonomy" id="560253"/>
    <lineage>
        <taxon>Eukaryota</taxon>
        <taxon>Fungi</taxon>
        <taxon>Dikarya</taxon>
        <taxon>Ascomycota</taxon>
        <taxon>Pezizomycotina</taxon>
        <taxon>Lecanoromycetes</taxon>
        <taxon>OSLEUM clade</taxon>
        <taxon>Lecanoromycetidae</taxon>
        <taxon>Lecanorales</taxon>
        <taxon>Lecanorineae</taxon>
        <taxon>Parmeliaceae</taxon>
        <taxon>Letharia</taxon>
    </lineage>
</organism>
<evidence type="ECO:0000313" key="2">
    <source>
        <dbReference type="Proteomes" id="UP000593566"/>
    </source>
</evidence>